<feature type="chain" id="PRO_5012624614" description="DUF3298 domain-containing protein" evidence="1">
    <location>
        <begin position="25"/>
        <end position="416"/>
    </location>
</feature>
<dbReference type="EMBL" id="FZNS01000002">
    <property type="protein sequence ID" value="SNR39865.1"/>
    <property type="molecule type" value="Genomic_DNA"/>
</dbReference>
<dbReference type="Pfam" id="PF11738">
    <property type="entry name" value="DUF3298"/>
    <property type="match status" value="1"/>
</dbReference>
<evidence type="ECO:0000256" key="1">
    <source>
        <dbReference type="SAM" id="SignalP"/>
    </source>
</evidence>
<feature type="domain" description="DUF3298" evidence="2">
    <location>
        <begin position="320"/>
        <end position="395"/>
    </location>
</feature>
<gene>
    <name evidence="4" type="ORF">SAMN06269173_10296</name>
</gene>
<name>A0A238VZU1_9BACT</name>
<evidence type="ECO:0000313" key="5">
    <source>
        <dbReference type="Proteomes" id="UP000198310"/>
    </source>
</evidence>
<evidence type="ECO:0000259" key="2">
    <source>
        <dbReference type="Pfam" id="PF11738"/>
    </source>
</evidence>
<keyword evidence="5" id="KW-1185">Reference proteome</keyword>
<dbReference type="InterPro" id="IPR037126">
    <property type="entry name" value="PdaC/RsiV-like_sf"/>
</dbReference>
<dbReference type="RefSeq" id="WP_089331822.1">
    <property type="nucleotide sequence ID" value="NZ_FZNS01000002.1"/>
</dbReference>
<reference evidence="5" key="1">
    <citation type="submission" date="2017-06" db="EMBL/GenBank/DDBJ databases">
        <authorList>
            <person name="Varghese N."/>
            <person name="Submissions S."/>
        </authorList>
    </citation>
    <scope>NUCLEOTIDE SEQUENCE [LARGE SCALE GENOMIC DNA]</scope>
    <source>
        <strain evidence="5">DSM 28041</strain>
    </source>
</reference>
<evidence type="ECO:0008006" key="6">
    <source>
        <dbReference type="Google" id="ProtNLM"/>
    </source>
</evidence>
<sequence>MSYLRSTLTSLQGPLLGSLILLLAACNSGTDKPAATTSTVAPKKATSEASTSNAGAWYRQYRTLLPGTTDSVTLHLQRFPNKPGEYTARLAGFYAGADGQPWEVMGNQSASTPDSLLLHHTSPGKVGEGSVGPRWLLRRQGNNLVGTLGNQPLVLRLVQPPASVSLVAHSFVDSVAARPAHPQDSLFGRIRLLALLPTSGPATPQLTAAVVRGLRGDTTDEKPAPALAALWEQQRSSFFKDYQEDVTPLLAAAEADTASYRPAATLNYEAETSTYVLWNADNLLSVGFFNYSYSGGAHGNYATSVCSYDTRTGRALRFVDIFRPDSELQLEKVLGKYARPALGLTAAEPLSQALFTNSLPVTHNVYLTSGGAVFVYGPYEIASYAQGEIRIFVPFTALRPLLQPSVPVGGGEVVRK</sequence>
<dbReference type="AlphaFoldDB" id="A0A238VZU1"/>
<dbReference type="InterPro" id="IPR021729">
    <property type="entry name" value="DUF3298"/>
</dbReference>
<evidence type="ECO:0000313" key="4">
    <source>
        <dbReference type="EMBL" id="SNR39865.1"/>
    </source>
</evidence>
<dbReference type="Proteomes" id="UP000198310">
    <property type="component" value="Unassembled WGS sequence"/>
</dbReference>
<dbReference type="Pfam" id="PF13739">
    <property type="entry name" value="PdaC"/>
    <property type="match status" value="1"/>
</dbReference>
<dbReference type="PROSITE" id="PS51257">
    <property type="entry name" value="PROKAR_LIPOPROTEIN"/>
    <property type="match status" value="1"/>
</dbReference>
<dbReference type="Gene3D" id="3.90.640.20">
    <property type="entry name" value="Heat-shock cognate protein, ATPase"/>
    <property type="match status" value="1"/>
</dbReference>
<proteinExistence type="predicted"/>
<feature type="domain" description="Deacetylase PdaC" evidence="3">
    <location>
        <begin position="233"/>
        <end position="301"/>
    </location>
</feature>
<feature type="signal peptide" evidence="1">
    <location>
        <begin position="1"/>
        <end position="24"/>
    </location>
</feature>
<dbReference type="InterPro" id="IPR025303">
    <property type="entry name" value="PdaC"/>
</dbReference>
<accession>A0A238VZU1</accession>
<evidence type="ECO:0000259" key="3">
    <source>
        <dbReference type="Pfam" id="PF13739"/>
    </source>
</evidence>
<organism evidence="4 5">
    <name type="scientific">Hymenobacter mucosus</name>
    <dbReference type="NCBI Taxonomy" id="1411120"/>
    <lineage>
        <taxon>Bacteria</taxon>
        <taxon>Pseudomonadati</taxon>
        <taxon>Bacteroidota</taxon>
        <taxon>Cytophagia</taxon>
        <taxon>Cytophagales</taxon>
        <taxon>Hymenobacteraceae</taxon>
        <taxon>Hymenobacter</taxon>
    </lineage>
</organism>
<keyword evidence="1" id="KW-0732">Signal</keyword>
<dbReference type="Gene3D" id="3.30.565.40">
    <property type="entry name" value="Fervidobacterium nodosum Rt17-B1 like"/>
    <property type="match status" value="1"/>
</dbReference>
<protein>
    <recommendedName>
        <fullName evidence="6">DUF3298 domain-containing protein</fullName>
    </recommendedName>
</protein>